<dbReference type="PANTHER" id="PTHR23024:SF551">
    <property type="entry name" value="2-HYDROXYISOFLAVANONE DEHYDRATASE-LIKE"/>
    <property type="match status" value="1"/>
</dbReference>
<evidence type="ECO:0000259" key="2">
    <source>
        <dbReference type="Pfam" id="PF07859"/>
    </source>
</evidence>
<organism evidence="3 4">
    <name type="scientific">Vigna mungo</name>
    <name type="common">Black gram</name>
    <name type="synonym">Phaseolus mungo</name>
    <dbReference type="NCBI Taxonomy" id="3915"/>
    <lineage>
        <taxon>Eukaryota</taxon>
        <taxon>Viridiplantae</taxon>
        <taxon>Streptophyta</taxon>
        <taxon>Embryophyta</taxon>
        <taxon>Tracheophyta</taxon>
        <taxon>Spermatophyta</taxon>
        <taxon>Magnoliopsida</taxon>
        <taxon>eudicotyledons</taxon>
        <taxon>Gunneridae</taxon>
        <taxon>Pentapetalae</taxon>
        <taxon>rosids</taxon>
        <taxon>fabids</taxon>
        <taxon>Fabales</taxon>
        <taxon>Fabaceae</taxon>
        <taxon>Papilionoideae</taxon>
        <taxon>50 kb inversion clade</taxon>
        <taxon>NPAAA clade</taxon>
        <taxon>indigoferoid/millettioid clade</taxon>
        <taxon>Phaseoleae</taxon>
        <taxon>Vigna</taxon>
    </lineage>
</organism>
<evidence type="ECO:0000313" key="3">
    <source>
        <dbReference type="EMBL" id="WVZ09522.1"/>
    </source>
</evidence>
<sequence length="359" mass="40259">MYLFLWNLSLKNPIVDMMYPSHMVEWLKVFHTRERNHFISDTSTCCFEVQKNSNMTTMEIPNFVRVHEDGTIERLQGSPFVPPKLQDPTTNLSSKDVVISDKPPISARLYLPNGISKNLKLPILVYFHGGGFFFESAFSQLHQNYFNTFLSVADILVVSVEYRLAPETPLPAAYHDCWEALKWVATKADPWVLKHGDFDRVFVGGDSAGANIAHNIAMRAGAEALPGGVTVLGALVSQPFFLGSKRIGSETEESLSVRVWEWIQPCDGGGFDNPLINPLSSAAASLSGLGCRKLLVCTAGVDELRERGLWYYEAVKKSGWEGKVELYEVDGEDHTFHVNDPRTQNAHSMFKRFADFILH</sequence>
<reference evidence="3 4" key="1">
    <citation type="journal article" date="2023" name="Life. Sci Alliance">
        <title>Evolutionary insights into 3D genome organization and epigenetic landscape of Vigna mungo.</title>
        <authorList>
            <person name="Junaid A."/>
            <person name="Singh B."/>
            <person name="Bhatia S."/>
        </authorList>
    </citation>
    <scope>NUCLEOTIDE SEQUENCE [LARGE SCALE GENOMIC DNA]</scope>
    <source>
        <strain evidence="3">Urdbean</strain>
    </source>
</reference>
<dbReference type="Gene3D" id="3.40.50.1820">
    <property type="entry name" value="alpha/beta hydrolase"/>
    <property type="match status" value="1"/>
</dbReference>
<comment type="similarity">
    <text evidence="1">Belongs to the 'GDXG' lipolytic enzyme family.</text>
</comment>
<keyword evidence="4" id="KW-1185">Reference proteome</keyword>
<dbReference type="SUPFAM" id="SSF53474">
    <property type="entry name" value="alpha/beta-Hydrolases"/>
    <property type="match status" value="1"/>
</dbReference>
<gene>
    <name evidence="3" type="ORF">V8G54_014052</name>
</gene>
<dbReference type="InterPro" id="IPR029058">
    <property type="entry name" value="AB_hydrolase_fold"/>
</dbReference>
<dbReference type="GO" id="GO:0016787">
    <property type="term" value="F:hydrolase activity"/>
    <property type="evidence" value="ECO:0007669"/>
    <property type="project" value="InterPro"/>
</dbReference>
<accession>A0AAQ3NGY4</accession>
<dbReference type="Proteomes" id="UP001374535">
    <property type="component" value="Chromosome 5"/>
</dbReference>
<dbReference type="AlphaFoldDB" id="A0AAQ3NGY4"/>
<dbReference type="InterPro" id="IPR013094">
    <property type="entry name" value="AB_hydrolase_3"/>
</dbReference>
<feature type="domain" description="Alpha/beta hydrolase fold-3" evidence="2">
    <location>
        <begin position="124"/>
        <end position="337"/>
    </location>
</feature>
<protein>
    <recommendedName>
        <fullName evidence="2">Alpha/beta hydrolase fold-3 domain-containing protein</fullName>
    </recommendedName>
</protein>
<dbReference type="EMBL" id="CP144696">
    <property type="protein sequence ID" value="WVZ09522.1"/>
    <property type="molecule type" value="Genomic_DNA"/>
</dbReference>
<dbReference type="PANTHER" id="PTHR23024">
    <property type="entry name" value="ARYLACETAMIDE DEACETYLASE"/>
    <property type="match status" value="1"/>
</dbReference>
<dbReference type="InterPro" id="IPR050466">
    <property type="entry name" value="Carboxylest/Gibb_receptor"/>
</dbReference>
<dbReference type="Pfam" id="PF07859">
    <property type="entry name" value="Abhydrolase_3"/>
    <property type="match status" value="1"/>
</dbReference>
<name>A0AAQ3NGY4_VIGMU</name>
<evidence type="ECO:0000256" key="1">
    <source>
        <dbReference type="ARBA" id="ARBA00010515"/>
    </source>
</evidence>
<evidence type="ECO:0000313" key="4">
    <source>
        <dbReference type="Proteomes" id="UP001374535"/>
    </source>
</evidence>
<proteinExistence type="inferred from homology"/>